<feature type="region of interest" description="Disordered" evidence="1">
    <location>
        <begin position="268"/>
        <end position="292"/>
    </location>
</feature>
<dbReference type="PANTHER" id="PTHR36223">
    <property type="entry name" value="BETA-LACTAMASE-TYPE TRANSPEPTIDASE FOLD DOMAIN CONTAINING PROTEIN"/>
    <property type="match status" value="1"/>
</dbReference>
<evidence type="ECO:0000313" key="4">
    <source>
        <dbReference type="Proteomes" id="UP000292702"/>
    </source>
</evidence>
<comment type="caution">
    <text evidence="3">The sequence shown here is derived from an EMBL/GenBank/DDBJ whole genome shotgun (WGS) entry which is preliminary data.</text>
</comment>
<evidence type="ECO:0000256" key="1">
    <source>
        <dbReference type="SAM" id="MobiDB-lite"/>
    </source>
</evidence>
<evidence type="ECO:0000313" key="3">
    <source>
        <dbReference type="EMBL" id="TCD68328.1"/>
    </source>
</evidence>
<feature type="compositionally biased region" description="Acidic residues" evidence="1">
    <location>
        <begin position="218"/>
        <end position="228"/>
    </location>
</feature>
<dbReference type="AlphaFoldDB" id="A0A4R0RWG6"/>
<accession>A0A4R0RWG6</accession>
<proteinExistence type="predicted"/>
<sequence>MPKVGEFSVHIVVDGKEVEEYGEEVLGDRSVSCYIPSVTDQSFCIKLSSNLAEEVSFATFLDGRHVHGHLCASSRTQTVQGINVDATTYRPLKFGRLDVTDDDDAFRDKSLWNDIGCIELRIRRFDQNSKVLANISDDTSIFKSRPVHERSKKAGTHRVAMGQEQVRAPVTSVIVQYIDTLDAPFASFKFMYRPPAVLQAQGIMPLSSAAKRKRGDGDEGDEDGDESEDHAANKALAEKEKRIQALLDEAEKMKAEVDAERGLVRVKREPSPIRIASSSSSRKRVFIDLTDD</sequence>
<dbReference type="Proteomes" id="UP000292702">
    <property type="component" value="Unassembled WGS sequence"/>
</dbReference>
<dbReference type="Pfam" id="PF25534">
    <property type="entry name" value="DUF7918"/>
    <property type="match status" value="1"/>
</dbReference>
<name>A0A4R0RWG6_9APHY</name>
<evidence type="ECO:0000259" key="2">
    <source>
        <dbReference type="Pfam" id="PF25534"/>
    </source>
</evidence>
<keyword evidence="4" id="KW-1185">Reference proteome</keyword>
<dbReference type="EMBL" id="RWJN01000069">
    <property type="protein sequence ID" value="TCD68328.1"/>
    <property type="molecule type" value="Genomic_DNA"/>
</dbReference>
<organism evidence="3 4">
    <name type="scientific">Steccherinum ochraceum</name>
    <dbReference type="NCBI Taxonomy" id="92696"/>
    <lineage>
        <taxon>Eukaryota</taxon>
        <taxon>Fungi</taxon>
        <taxon>Dikarya</taxon>
        <taxon>Basidiomycota</taxon>
        <taxon>Agaricomycotina</taxon>
        <taxon>Agaricomycetes</taxon>
        <taxon>Polyporales</taxon>
        <taxon>Steccherinaceae</taxon>
        <taxon>Steccherinum</taxon>
    </lineage>
</organism>
<reference evidence="3 4" key="1">
    <citation type="submission" date="2018-11" db="EMBL/GenBank/DDBJ databases">
        <title>Genome assembly of Steccherinum ochraceum LE-BIN_3174, the white-rot fungus of the Steccherinaceae family (The Residual Polyporoid clade, Polyporales, Basidiomycota).</title>
        <authorList>
            <person name="Fedorova T.V."/>
            <person name="Glazunova O.A."/>
            <person name="Landesman E.O."/>
            <person name="Moiseenko K.V."/>
            <person name="Psurtseva N.V."/>
            <person name="Savinova O.S."/>
            <person name="Shakhova N.V."/>
            <person name="Tyazhelova T.V."/>
            <person name="Vasina D.V."/>
        </authorList>
    </citation>
    <scope>NUCLEOTIDE SEQUENCE [LARGE SCALE GENOMIC DNA]</scope>
    <source>
        <strain evidence="3 4">LE-BIN_3174</strain>
    </source>
</reference>
<dbReference type="InterPro" id="IPR057678">
    <property type="entry name" value="DUF7918"/>
</dbReference>
<protein>
    <recommendedName>
        <fullName evidence="2">DUF7918 domain-containing protein</fullName>
    </recommendedName>
</protein>
<feature type="domain" description="DUF7918" evidence="2">
    <location>
        <begin position="7"/>
        <end position="205"/>
    </location>
</feature>
<dbReference type="OrthoDB" id="3364132at2759"/>
<feature type="region of interest" description="Disordered" evidence="1">
    <location>
        <begin position="208"/>
        <end position="237"/>
    </location>
</feature>
<gene>
    <name evidence="3" type="ORF">EIP91_010966</name>
</gene>
<dbReference type="PANTHER" id="PTHR36223:SF1">
    <property type="entry name" value="TRANSCRIPTION ELONGATION FACTOR EAF N-TERMINAL DOMAIN-CONTAINING PROTEIN"/>
    <property type="match status" value="1"/>
</dbReference>